<dbReference type="InParanoid" id="A0A4R5CQL0"/>
<feature type="compositionally biased region" description="Basic and acidic residues" evidence="1">
    <location>
        <begin position="46"/>
        <end position="56"/>
    </location>
</feature>
<evidence type="ECO:0000313" key="3">
    <source>
        <dbReference type="Proteomes" id="UP000294739"/>
    </source>
</evidence>
<dbReference type="AlphaFoldDB" id="A0A4R5CQL0"/>
<evidence type="ECO:0000313" key="2">
    <source>
        <dbReference type="EMBL" id="TDE02799.1"/>
    </source>
</evidence>
<feature type="region of interest" description="Disordered" evidence="1">
    <location>
        <begin position="32"/>
        <end position="56"/>
    </location>
</feature>
<reference evidence="2 3" key="1">
    <citation type="submission" date="2019-03" db="EMBL/GenBank/DDBJ databases">
        <title>Draft genome sequences of novel Actinobacteria.</title>
        <authorList>
            <person name="Sahin N."/>
            <person name="Ay H."/>
            <person name="Saygin H."/>
        </authorList>
    </citation>
    <scope>NUCLEOTIDE SEQUENCE [LARGE SCALE GENOMIC DNA]</scope>
    <source>
        <strain evidence="2 3">5K138</strain>
    </source>
</reference>
<organism evidence="2 3">
    <name type="scientific">Jiangella asiatica</name>
    <dbReference type="NCBI Taxonomy" id="2530372"/>
    <lineage>
        <taxon>Bacteria</taxon>
        <taxon>Bacillati</taxon>
        <taxon>Actinomycetota</taxon>
        <taxon>Actinomycetes</taxon>
        <taxon>Jiangellales</taxon>
        <taxon>Jiangellaceae</taxon>
        <taxon>Jiangella</taxon>
    </lineage>
</organism>
<gene>
    <name evidence="2" type="ORF">E1269_21115</name>
</gene>
<name>A0A4R5CQL0_9ACTN</name>
<protein>
    <submittedName>
        <fullName evidence="2">Uncharacterized protein</fullName>
    </submittedName>
</protein>
<sequence>MVADERVERCGHLQGRGVEPGQHLTAVGDGDLVGAHAADGGQRLGEQQHEQPADAGVEADRVVVQEQVDVGPSFLLGHGDLRQGLRSRRGRQAGVDAAAAQPGDEAVQGGAGSAGLAGEVAVEVGLRRLVDRDCLFGGPGQEPDRGEDPVAGVHDLGVGELGPFGGEAQFADHLPAGEPADEVGVLGRQLGKVLVQPREHPLDPGVIRRQHADRG</sequence>
<feature type="region of interest" description="Disordered" evidence="1">
    <location>
        <begin position="86"/>
        <end position="112"/>
    </location>
</feature>
<accession>A0A4R5CQL0</accession>
<dbReference type="RefSeq" id="WP_131898205.1">
    <property type="nucleotide sequence ID" value="NZ_SMKZ01000034.1"/>
</dbReference>
<dbReference type="Proteomes" id="UP000294739">
    <property type="component" value="Unassembled WGS sequence"/>
</dbReference>
<proteinExistence type="predicted"/>
<comment type="caution">
    <text evidence="2">The sequence shown here is derived from an EMBL/GenBank/DDBJ whole genome shotgun (WGS) entry which is preliminary data.</text>
</comment>
<keyword evidence="3" id="KW-1185">Reference proteome</keyword>
<dbReference type="EMBL" id="SMKZ01000034">
    <property type="protein sequence ID" value="TDE02799.1"/>
    <property type="molecule type" value="Genomic_DNA"/>
</dbReference>
<evidence type="ECO:0000256" key="1">
    <source>
        <dbReference type="SAM" id="MobiDB-lite"/>
    </source>
</evidence>